<dbReference type="AlphaFoldDB" id="A0A816X9J4"/>
<dbReference type="EMBL" id="HG994356">
    <property type="protein sequence ID" value="CAF2143468.1"/>
    <property type="molecule type" value="Genomic_DNA"/>
</dbReference>
<organism evidence="1">
    <name type="scientific">Brassica napus</name>
    <name type="common">Rape</name>
    <dbReference type="NCBI Taxonomy" id="3708"/>
    <lineage>
        <taxon>Eukaryota</taxon>
        <taxon>Viridiplantae</taxon>
        <taxon>Streptophyta</taxon>
        <taxon>Embryophyta</taxon>
        <taxon>Tracheophyta</taxon>
        <taxon>Spermatophyta</taxon>
        <taxon>Magnoliopsida</taxon>
        <taxon>eudicotyledons</taxon>
        <taxon>Gunneridae</taxon>
        <taxon>Pentapetalae</taxon>
        <taxon>rosids</taxon>
        <taxon>malvids</taxon>
        <taxon>Brassicales</taxon>
        <taxon>Brassicaceae</taxon>
        <taxon>Brassiceae</taxon>
        <taxon>Brassica</taxon>
    </lineage>
</organism>
<sequence>MMVGKKGKLDEIVVQGDDVQVEEMRKELLLSEKGMVYVKGLFERS</sequence>
<proteinExistence type="predicted"/>
<name>A0A816X9J4_BRANA</name>
<gene>
    <name evidence="1" type="ORF">DARMORV10_A02P34690.1</name>
</gene>
<dbReference type="InterPro" id="IPR021919">
    <property type="entry name" value="CCB1"/>
</dbReference>
<dbReference type="PANTHER" id="PTHR35302:SF1">
    <property type="entry name" value="PROTEIN COFACTOR ASSEMBLY OF COMPLEX C SUBUNIT B CCB1, CHLOROPLASTIC"/>
    <property type="match status" value="1"/>
</dbReference>
<reference evidence="1" key="1">
    <citation type="submission" date="2021-01" db="EMBL/GenBank/DDBJ databases">
        <authorList>
            <consortium name="Genoscope - CEA"/>
            <person name="William W."/>
        </authorList>
    </citation>
    <scope>NUCLEOTIDE SEQUENCE</scope>
</reference>
<protein>
    <submittedName>
        <fullName evidence="1">(rape) hypothetical protein</fullName>
    </submittedName>
</protein>
<dbReference type="PANTHER" id="PTHR35302">
    <property type="match status" value="1"/>
</dbReference>
<evidence type="ECO:0000313" key="1">
    <source>
        <dbReference type="EMBL" id="CAF2143468.1"/>
    </source>
</evidence>
<dbReference type="Proteomes" id="UP001295469">
    <property type="component" value="Chromosome A02"/>
</dbReference>
<accession>A0A816X9J4</accession>